<dbReference type="PANTHER" id="PTHR46844">
    <property type="entry name" value="SLR5058 PROTEIN"/>
    <property type="match status" value="1"/>
</dbReference>
<dbReference type="KEGG" id="lak:106172040"/>
<accession>A0A1S3JD23</accession>
<dbReference type="Pfam" id="PF05729">
    <property type="entry name" value="NACHT"/>
    <property type="match status" value="1"/>
</dbReference>
<dbReference type="PROSITE" id="PS00675">
    <property type="entry name" value="SIGMA54_INTERACT_1"/>
    <property type="match status" value="1"/>
</dbReference>
<dbReference type="Proteomes" id="UP000085678">
    <property type="component" value="Unplaced"/>
</dbReference>
<gene>
    <name evidence="3" type="primary">LOC106172040</name>
</gene>
<dbReference type="RefSeq" id="XP_013408071.1">
    <property type="nucleotide sequence ID" value="XM_013552617.1"/>
</dbReference>
<dbReference type="InterPro" id="IPR025662">
    <property type="entry name" value="Sigma_54_int_dom_ATP-bd_1"/>
</dbReference>
<proteinExistence type="predicted"/>
<dbReference type="Pfam" id="PF18738">
    <property type="entry name" value="HEPN_DZIP3"/>
    <property type="match status" value="1"/>
</dbReference>
<dbReference type="STRING" id="7574.A0A1S3JD23"/>
<protein>
    <submittedName>
        <fullName evidence="3">Uncharacterized protein LOC106172040</fullName>
    </submittedName>
</protein>
<evidence type="ECO:0000313" key="3">
    <source>
        <dbReference type="RefSeq" id="XP_013408071.1"/>
    </source>
</evidence>
<dbReference type="Gene3D" id="3.40.50.300">
    <property type="entry name" value="P-loop containing nucleotide triphosphate hydrolases"/>
    <property type="match status" value="1"/>
</dbReference>
<dbReference type="PANTHER" id="PTHR46844:SF1">
    <property type="entry name" value="SLR5058 PROTEIN"/>
    <property type="match status" value="1"/>
</dbReference>
<dbReference type="InParanoid" id="A0A1S3JD23"/>
<dbReference type="InterPro" id="IPR027417">
    <property type="entry name" value="P-loop_NTPase"/>
</dbReference>
<dbReference type="PROSITE" id="PS50837">
    <property type="entry name" value="NACHT"/>
    <property type="match status" value="1"/>
</dbReference>
<dbReference type="AlphaFoldDB" id="A0A1S3JD23"/>
<organism evidence="2 3">
    <name type="scientific">Lingula anatina</name>
    <name type="common">Brachiopod</name>
    <name type="synonym">Lingula unguis</name>
    <dbReference type="NCBI Taxonomy" id="7574"/>
    <lineage>
        <taxon>Eukaryota</taxon>
        <taxon>Metazoa</taxon>
        <taxon>Spiralia</taxon>
        <taxon>Lophotrochozoa</taxon>
        <taxon>Brachiopoda</taxon>
        <taxon>Linguliformea</taxon>
        <taxon>Lingulata</taxon>
        <taxon>Lingulida</taxon>
        <taxon>Linguloidea</taxon>
        <taxon>Lingulidae</taxon>
        <taxon>Lingula</taxon>
    </lineage>
</organism>
<dbReference type="SUPFAM" id="SSF52540">
    <property type="entry name" value="P-loop containing nucleoside triphosphate hydrolases"/>
    <property type="match status" value="1"/>
</dbReference>
<dbReference type="InterPro" id="IPR041249">
    <property type="entry name" value="HEPN_DZIP3"/>
</dbReference>
<feature type="domain" description="NACHT" evidence="1">
    <location>
        <begin position="346"/>
        <end position="484"/>
    </location>
</feature>
<sequence>MKYYAKLSRLLIDHGAKALRNYFKTHILDPAGKTLGELFAANRTLLDDLYRGLHGHRKLLYESQYKKIFPPSNQDPELKEFDITLLFLLTRQLHPQGPSIPPPKNNVWNDPNDQWHSQHNVPTKTQAIILIKYERNKLAHRTTTDMEETDFECLWNRLSSAIVEVGGMSQEEVTELHDKAIEPEREAIYCMSFLKEYLEEIDMMDMMEREFADLKESITKVVEILDNRISDLKSTLSLEQKEFMEKVMQSLNQYFENVPSSCETQPSDASSVAKSSENTGVDCQCKWAEVLSSYYIQHCCSLKWPTILKLDIHEIFTEIDMSDKHRDHMTHCQIFDQVIELQAPPRRILIEGQSGSGKTVLASKIALDWAYHMRAQKYIYYHSDDSRETRNYVKKFQYVFLLQNVDVEKSIEEHIFELNHLFSKPIEKREIQSIMCMIERFQEDVLFIVDVDENLLHKHSGGEILELIRGERYCRSTVVVTSRPLQYRQLRDFRDFHVCYNNGFDPVKGKSVQFVKNYAQSTKVTEDVFDDLIEKIQKNTVVADLAKCPLFCLLLCMSYHSAHQKVTGEMGRKERRLLQVVPQVQGLANLFSNLVDDMMVRVLDQRDQIAPTLKILCKYSWDALMKGTEYLAEDEDSMLDLVLRKGLLQKCDIGTVREQVLCIMFPHQSIKLFLAAKYMTDIAYEECFSDFPDLLTKRMSVELEQEKLVSISFGQLDIFLIALSGLLAMERDFIRLEQFFSCVQKSIIDTLPLGSDKKHPSGISSWSLKDPSIVLILQCLYEACVSTVSDTGEEPERMSEIMKVMTKHMSKVISDSSGPQTSRTPQSCFWVLARLLKYKPKKLIQIDIAPSMIESVQVKSDLAEGIGKCKDLFVLLRWETVEDLQLFLSHICKEKSAITYLSCCYEGHNHIETSFNVESFKKMNLPSQFSFLYCHNTQLSDTILLECSSLKDSWIVMQECSISKEALLQLIRSQLTSSLSSAFLFSSCTLKGETGEKQTFNGEVYPEETRFSLKSA</sequence>
<name>A0A1S3JD23_LINAN</name>
<evidence type="ECO:0000259" key="1">
    <source>
        <dbReference type="PROSITE" id="PS50837"/>
    </source>
</evidence>
<dbReference type="GeneID" id="106172040"/>
<reference evidence="3" key="1">
    <citation type="submission" date="2025-08" db="UniProtKB">
        <authorList>
            <consortium name="RefSeq"/>
        </authorList>
    </citation>
    <scope>IDENTIFICATION</scope>
    <source>
        <tissue evidence="3">Gonads</tissue>
    </source>
</reference>
<keyword evidence="2" id="KW-1185">Reference proteome</keyword>
<evidence type="ECO:0000313" key="2">
    <source>
        <dbReference type="Proteomes" id="UP000085678"/>
    </source>
</evidence>
<dbReference type="InterPro" id="IPR007111">
    <property type="entry name" value="NACHT_NTPase"/>
</dbReference>
<dbReference type="OrthoDB" id="6161424at2759"/>